<dbReference type="EMBL" id="LZKI01000125">
    <property type="protein sequence ID" value="OBI38940.1"/>
    <property type="molecule type" value="Genomic_DNA"/>
</dbReference>
<evidence type="ECO:0000313" key="2">
    <source>
        <dbReference type="EMBL" id="OBI38940.1"/>
    </source>
</evidence>
<dbReference type="GO" id="GO:0003677">
    <property type="term" value="F:DNA binding"/>
    <property type="evidence" value="ECO:0007669"/>
    <property type="project" value="InterPro"/>
</dbReference>
<evidence type="ECO:0000313" key="3">
    <source>
        <dbReference type="Proteomes" id="UP000091846"/>
    </source>
</evidence>
<dbReference type="Gene3D" id="1.10.260.40">
    <property type="entry name" value="lambda repressor-like DNA-binding domains"/>
    <property type="match status" value="1"/>
</dbReference>
<reference evidence="2 3" key="1">
    <citation type="submission" date="2016-06" db="EMBL/GenBank/DDBJ databases">
        <authorList>
            <person name="Kjaerup R.B."/>
            <person name="Dalgaard T.S."/>
            <person name="Juul-Madsen H.R."/>
        </authorList>
    </citation>
    <scope>NUCLEOTIDE SEQUENCE [LARGE SCALE GENOMIC DNA]</scope>
    <source>
        <strain evidence="2 3">E1334</strain>
    </source>
</reference>
<evidence type="ECO:0000259" key="1">
    <source>
        <dbReference type="PROSITE" id="PS50943"/>
    </source>
</evidence>
<dbReference type="InterPro" id="IPR010982">
    <property type="entry name" value="Lambda_DNA-bd_dom_sf"/>
</dbReference>
<dbReference type="SUPFAM" id="SSF47413">
    <property type="entry name" value="lambda repressor-like DNA-binding domains"/>
    <property type="match status" value="1"/>
</dbReference>
<comment type="caution">
    <text evidence="2">The sequence shown here is derived from an EMBL/GenBank/DDBJ whole genome shotgun (WGS) entry which is preliminary data.</text>
</comment>
<dbReference type="Proteomes" id="UP000091846">
    <property type="component" value="Unassembled WGS sequence"/>
</dbReference>
<organism evidence="2 3">
    <name type="scientific">Mycobacterium colombiense</name>
    <dbReference type="NCBI Taxonomy" id="339268"/>
    <lineage>
        <taxon>Bacteria</taxon>
        <taxon>Bacillati</taxon>
        <taxon>Actinomycetota</taxon>
        <taxon>Actinomycetes</taxon>
        <taxon>Mycobacteriales</taxon>
        <taxon>Mycobacteriaceae</taxon>
        <taxon>Mycobacterium</taxon>
        <taxon>Mycobacterium avium complex (MAC)</taxon>
    </lineage>
</organism>
<dbReference type="CDD" id="cd00093">
    <property type="entry name" value="HTH_XRE"/>
    <property type="match status" value="1"/>
</dbReference>
<sequence>MRFDDVQAEGPDNGELASRLTKLFEVMRKAGTAPLSNAAAAAAITEKTGVSISPAYLWQLRSGIKRNPTVAHLRAIAEFFGVPASYLIDRDPDQKIDAQLTLMQALRDVGVRDLAVRTSGLTPEAITSLAAMVDEVRKLQDLPAIPREGR</sequence>
<proteinExistence type="predicted"/>
<dbReference type="InterPro" id="IPR001387">
    <property type="entry name" value="Cro/C1-type_HTH"/>
</dbReference>
<dbReference type="AlphaFoldDB" id="A0A1A2YLT4"/>
<dbReference type="RefSeq" id="WP_065029832.1">
    <property type="nucleotide sequence ID" value="NZ_LZKI01000125.1"/>
</dbReference>
<dbReference type="PROSITE" id="PS50943">
    <property type="entry name" value="HTH_CROC1"/>
    <property type="match status" value="1"/>
</dbReference>
<feature type="domain" description="HTH cro/C1-type" evidence="1">
    <location>
        <begin position="46"/>
        <end position="87"/>
    </location>
</feature>
<protein>
    <submittedName>
        <fullName evidence="2">XRE family transcriptional regulator</fullName>
    </submittedName>
</protein>
<dbReference type="OrthoDB" id="2679623at2"/>
<name>A0A1A2YLT4_9MYCO</name>
<accession>A0A1A2YLT4</accession>
<gene>
    <name evidence="2" type="ORF">A5708_04655</name>
</gene>